<keyword evidence="2" id="KW-1185">Reference proteome</keyword>
<name>A0A1M6NYC8_9FIRM</name>
<protein>
    <submittedName>
        <fullName evidence="1">Uncharacterized protein</fullName>
    </submittedName>
</protein>
<proteinExistence type="predicted"/>
<dbReference type="RefSeq" id="WP_072849729.1">
    <property type="nucleotide sequence ID" value="NZ_FRAH01000012.1"/>
</dbReference>
<evidence type="ECO:0000313" key="1">
    <source>
        <dbReference type="EMBL" id="SHK00747.1"/>
    </source>
</evidence>
<accession>A0A1M6NYC8</accession>
<sequence>MSEYRELRTISLDFRRISSNLLSSDDGDADVNLHRLMDYIEKTPFIHDRVHSVVDQVEYDFQACFPTHSSEWASTSIPVDENCHIKAIYDYMRYIVETPNTNVLGQAMQYLWKKGATYTDIIQRFLENTVKPLINFINDEISKEMILLEDEKKTAPMTQNIGTVNGPVIQQGSGSITLNTKNGVSATDLNSLIEKLISSLPAITDTAAEEIESVKDDLESLQEQIYSPAPKKSRMQKALAGIKKFSSEVLSKASVSIATSAITGADWTTLIQQAEMFIDGLMQ</sequence>
<evidence type="ECO:0000313" key="2">
    <source>
        <dbReference type="Proteomes" id="UP000183975"/>
    </source>
</evidence>
<dbReference type="Proteomes" id="UP000183975">
    <property type="component" value="Unassembled WGS sequence"/>
</dbReference>
<reference evidence="1 2" key="1">
    <citation type="submission" date="2016-11" db="EMBL/GenBank/DDBJ databases">
        <authorList>
            <person name="Jaros S."/>
            <person name="Januszkiewicz K."/>
            <person name="Wedrychowicz H."/>
        </authorList>
    </citation>
    <scope>NUCLEOTIDE SEQUENCE [LARGE SCALE GENOMIC DNA]</scope>
    <source>
        <strain evidence="1 2">DSM 14214</strain>
    </source>
</reference>
<dbReference type="AlphaFoldDB" id="A0A1M6NYC8"/>
<organism evidence="1 2">
    <name type="scientific">Anaerotignum lactatifermentans DSM 14214</name>
    <dbReference type="NCBI Taxonomy" id="1121323"/>
    <lineage>
        <taxon>Bacteria</taxon>
        <taxon>Bacillati</taxon>
        <taxon>Bacillota</taxon>
        <taxon>Clostridia</taxon>
        <taxon>Lachnospirales</taxon>
        <taxon>Anaerotignaceae</taxon>
        <taxon>Anaerotignum</taxon>
    </lineage>
</organism>
<dbReference type="OrthoDB" id="9789934at2"/>
<gene>
    <name evidence="1" type="ORF">SAMN02745138_00970</name>
</gene>
<dbReference type="EMBL" id="FRAH01000012">
    <property type="protein sequence ID" value="SHK00747.1"/>
    <property type="molecule type" value="Genomic_DNA"/>
</dbReference>